<reference evidence="2 3" key="1">
    <citation type="journal article" date="2015" name="Genome Announc.">
        <title>Complete Genome Sequences of Four Novel Escherichia coli Bacteriophages Belonging to New Phage Groups.</title>
        <authorList>
            <person name="Carstens A.B."/>
            <person name="Kot W."/>
            <person name="Hansen L.H."/>
        </authorList>
    </citation>
    <scope>NUCLEOTIDE SEQUENCE [LARGE SCALE GENOMIC DNA]</scope>
</reference>
<name>A0A0E3M2Q1_9CAUD</name>
<accession>A0A0E3M2Q1</accession>
<proteinExistence type="predicted"/>
<feature type="compositionally biased region" description="Low complexity" evidence="1">
    <location>
        <begin position="169"/>
        <end position="230"/>
    </location>
</feature>
<evidence type="ECO:0000313" key="3">
    <source>
        <dbReference type="Proteomes" id="UP000033023"/>
    </source>
</evidence>
<dbReference type="RefSeq" id="YP_009220014.1">
    <property type="nucleotide sequence ID" value="NC_029028.1"/>
</dbReference>
<protein>
    <submittedName>
        <fullName evidence="2">Uncharacterized protein</fullName>
    </submittedName>
</protein>
<dbReference type="GeneID" id="26646275"/>
<dbReference type="Pfam" id="PF05037">
    <property type="entry name" value="DUF669"/>
    <property type="match status" value="1"/>
</dbReference>
<dbReference type="OrthoDB" id="8779at10239"/>
<reference evidence="3" key="2">
    <citation type="submission" date="2015-01" db="EMBL/GenBank/DDBJ databases">
        <title>Complete sequence of three novel 9g-like phages.</title>
        <authorList>
            <person name="Carstens A.B."/>
            <person name="Hansen L.H."/>
            <person name="Kot W."/>
        </authorList>
    </citation>
    <scope>NUCLEOTIDE SEQUENCE [LARGE SCALE GENOMIC DNA]</scope>
</reference>
<dbReference type="InterPro" id="IPR007731">
    <property type="entry name" value="DUF669"/>
</dbReference>
<sequence length="315" mass="34494">MAGLGMQFNAGQHAERQHNSLMPAGWYVVQIVNSEIKPTKTPGGARLNLQFKIMQGDFAGRVMFGGYNVKNANPVAVQIAMEELAELSRAVKVPVWNDTEQLHGIPFNLKVKVRQQPGYEPNNEPQIYQAIDNMEGVVYATKADMANLPKSTPAAAAQSPAFGGGAFGGTQQPQQQPQQGFPGAFGQQPQQQQQQQQQPQTQGFQQQQQQQQQQQPQQPVQQQQQPQQSGTVDFNSAAQSQPWATGAQQPQQQTQQQPNWATQQVQPGAEQPQTQAQNTGTANHAEPEVQDDIAKAAQTKTPPWKRSTEGDDAAQ</sequence>
<dbReference type="EMBL" id="KP719132">
    <property type="protein sequence ID" value="AKA60910.1"/>
    <property type="molecule type" value="Genomic_DNA"/>
</dbReference>
<organism evidence="2 3">
    <name type="scientific">Enterobacteria phage JenP1</name>
    <dbReference type="NCBI Taxonomy" id="1610837"/>
    <lineage>
        <taxon>Viruses</taxon>
        <taxon>Duplodnaviria</taxon>
        <taxon>Heunggongvirae</taxon>
        <taxon>Uroviricota</taxon>
        <taxon>Caudoviricetes</taxon>
        <taxon>Queuovirinae</taxon>
        <taxon>Nonagvirus</taxon>
        <taxon>Nonagvirus JenP1</taxon>
    </lineage>
</organism>
<evidence type="ECO:0000256" key="1">
    <source>
        <dbReference type="SAM" id="MobiDB-lite"/>
    </source>
</evidence>
<feature type="compositionally biased region" description="Polar residues" evidence="1">
    <location>
        <begin position="231"/>
        <end position="240"/>
    </location>
</feature>
<keyword evidence="3" id="KW-1185">Reference proteome</keyword>
<evidence type="ECO:0000313" key="2">
    <source>
        <dbReference type="EMBL" id="AKA60910.1"/>
    </source>
</evidence>
<dbReference type="Proteomes" id="UP000033023">
    <property type="component" value="Segment"/>
</dbReference>
<feature type="compositionally biased region" description="Low complexity" evidence="1">
    <location>
        <begin position="241"/>
        <end position="266"/>
    </location>
</feature>
<feature type="compositionally biased region" description="Polar residues" evidence="1">
    <location>
        <begin position="271"/>
        <end position="282"/>
    </location>
</feature>
<dbReference type="KEGG" id="vg:26646275"/>
<feature type="region of interest" description="Disordered" evidence="1">
    <location>
        <begin position="151"/>
        <end position="315"/>
    </location>
</feature>